<evidence type="ECO:0000259" key="5">
    <source>
        <dbReference type="Pfam" id="PF14873"/>
    </source>
</evidence>
<dbReference type="InterPro" id="IPR011040">
    <property type="entry name" value="Sialidase"/>
</dbReference>
<dbReference type="Pfam" id="PF13859">
    <property type="entry name" value="BNR_3"/>
    <property type="match status" value="1"/>
</dbReference>
<gene>
    <name evidence="6" type="ORF">ACFOET_04360</name>
</gene>
<name>A0ABV7JJ11_9SPHI</name>
<comment type="similarity">
    <text evidence="2">Belongs to the glycosyl hydrolase 33 family.</text>
</comment>
<feature type="domain" description="Sialidase N-terminal" evidence="5">
    <location>
        <begin position="28"/>
        <end position="153"/>
    </location>
</feature>
<dbReference type="Pfam" id="PF14873">
    <property type="entry name" value="BNR_assoc_N"/>
    <property type="match status" value="1"/>
</dbReference>
<reference evidence="7" key="1">
    <citation type="journal article" date="2019" name="Int. J. Syst. Evol. Microbiol.">
        <title>The Global Catalogue of Microorganisms (GCM) 10K type strain sequencing project: providing services to taxonomists for standard genome sequencing and annotation.</title>
        <authorList>
            <consortium name="The Broad Institute Genomics Platform"/>
            <consortium name="The Broad Institute Genome Sequencing Center for Infectious Disease"/>
            <person name="Wu L."/>
            <person name="Ma J."/>
        </authorList>
    </citation>
    <scope>NUCLEOTIDE SEQUENCE [LARGE SCALE GENOMIC DNA]</scope>
    <source>
        <strain evidence="7">KCTC 52416</strain>
    </source>
</reference>
<keyword evidence="6" id="KW-0326">Glycosidase</keyword>
<dbReference type="Gene3D" id="2.120.10.10">
    <property type="match status" value="1"/>
</dbReference>
<evidence type="ECO:0000256" key="3">
    <source>
        <dbReference type="ARBA" id="ARBA00012733"/>
    </source>
</evidence>
<comment type="catalytic activity">
    <reaction evidence="1">
        <text>Hydrolysis of alpha-(2-&gt;3)-, alpha-(2-&gt;6)-, alpha-(2-&gt;8)- glycosidic linkages of terminal sialic acid residues in oligosaccharides, glycoproteins, glycolipids, colominic acid and synthetic substrates.</text>
        <dbReference type="EC" id="3.2.1.18"/>
    </reaction>
</comment>
<dbReference type="GO" id="GO:0004308">
    <property type="term" value="F:exo-alpha-sialidase activity"/>
    <property type="evidence" value="ECO:0007669"/>
    <property type="project" value="UniProtKB-EC"/>
</dbReference>
<keyword evidence="7" id="KW-1185">Reference proteome</keyword>
<keyword evidence="6" id="KW-0378">Hydrolase</keyword>
<protein>
    <recommendedName>
        <fullName evidence="3">exo-alpha-sialidase</fullName>
        <ecNumber evidence="3">3.2.1.18</ecNumber>
    </recommendedName>
</protein>
<dbReference type="SUPFAM" id="SSF50939">
    <property type="entry name" value="Sialidases"/>
    <property type="match status" value="1"/>
</dbReference>
<dbReference type="InterPro" id="IPR029456">
    <property type="entry name" value="Sialidase_N"/>
</dbReference>
<dbReference type="EMBL" id="JBHRTA010000009">
    <property type="protein sequence ID" value="MFC3196840.1"/>
    <property type="molecule type" value="Genomic_DNA"/>
</dbReference>
<proteinExistence type="inferred from homology"/>
<evidence type="ECO:0000313" key="7">
    <source>
        <dbReference type="Proteomes" id="UP001595526"/>
    </source>
</evidence>
<dbReference type="Proteomes" id="UP001595526">
    <property type="component" value="Unassembled WGS sequence"/>
</dbReference>
<accession>A0ABV7JJ11</accession>
<evidence type="ECO:0000256" key="2">
    <source>
        <dbReference type="ARBA" id="ARBA00009348"/>
    </source>
</evidence>
<organism evidence="6 7">
    <name type="scientific">Parapedobacter deserti</name>
    <dbReference type="NCBI Taxonomy" id="1912957"/>
    <lineage>
        <taxon>Bacteria</taxon>
        <taxon>Pseudomonadati</taxon>
        <taxon>Bacteroidota</taxon>
        <taxon>Sphingobacteriia</taxon>
        <taxon>Sphingobacteriales</taxon>
        <taxon>Sphingobacteriaceae</taxon>
        <taxon>Parapedobacter</taxon>
    </lineage>
</organism>
<dbReference type="InterPro" id="IPR026856">
    <property type="entry name" value="Sialidase_fam"/>
</dbReference>
<dbReference type="PANTHER" id="PTHR10628:SF30">
    <property type="entry name" value="EXO-ALPHA-SIALIDASE"/>
    <property type="match status" value="1"/>
</dbReference>
<dbReference type="RefSeq" id="WP_379019946.1">
    <property type="nucleotide sequence ID" value="NZ_JBHRTA010000009.1"/>
</dbReference>
<evidence type="ECO:0000259" key="4">
    <source>
        <dbReference type="Pfam" id="PF13859"/>
    </source>
</evidence>
<comment type="caution">
    <text evidence="6">The sequence shown here is derived from an EMBL/GenBank/DDBJ whole genome shotgun (WGS) entry which is preliminary data.</text>
</comment>
<dbReference type="PANTHER" id="PTHR10628">
    <property type="entry name" value="SIALIDASE"/>
    <property type="match status" value="1"/>
</dbReference>
<dbReference type="Gene3D" id="2.60.40.1290">
    <property type="match status" value="1"/>
</dbReference>
<dbReference type="InterPro" id="IPR036278">
    <property type="entry name" value="Sialidase_sf"/>
</dbReference>
<dbReference type="CDD" id="cd15482">
    <property type="entry name" value="Sialidase_non-viral"/>
    <property type="match status" value="1"/>
</dbReference>
<evidence type="ECO:0000313" key="6">
    <source>
        <dbReference type="EMBL" id="MFC3196840.1"/>
    </source>
</evidence>
<dbReference type="EC" id="3.2.1.18" evidence="3"/>
<feature type="domain" description="Sialidase" evidence="4">
    <location>
        <begin position="185"/>
        <end position="487"/>
    </location>
</feature>
<sequence length="547" mass="60783">MNLLRNFFVIFFLGIVGTAYATGEQPVIEQHQYQVPALINKADNPVLRIRVTVPARAMLEALELTAKGTTDVADIKTARIFYYRTDSAAGSMYAVKRPLFGTPAKGASEMRMEGHQVLQPGDNYLWVSYELADETNLDHVVSAQAVSLTIDGRTVPVAPVVNPVRQRVGVAVRKHWQDSVHTSRIPGLARTNSGTLLAIFDARRESGRDLQGHMDIGLHRSTDNGQTWEPLQIAMDMGECGGLPEKFNGVSDACILVDKNSDAIFIAGLWMHGVINEDGKWVEGLTEDSDDWNHQWRNKASQPGYSERQTSQFLIVKSTDDGKSWSEPVNLTRMCKKEAWWLWAPAPGNGITMTDGTLVFPTQGRDGSGRSFSNITYSTDGGETWKTSNPAYSGTTECAVAQLSDGRLMLNMRSGRNKGRLGDDNGRAVAVTDDLGNSWTEHPSSFNALPEPVCMASLYKYGDNDGRRAMLVFSNPNDKEFRKDMTIKISYDDGNTWPESQWILLDEGRSRGYSCLTTVDDRRIGILYESSQADLVFQRIDISEYPR</sequence>
<evidence type="ECO:0000256" key="1">
    <source>
        <dbReference type="ARBA" id="ARBA00000427"/>
    </source>
</evidence>